<evidence type="ECO:0000259" key="10">
    <source>
        <dbReference type="PROSITE" id="PS50225"/>
    </source>
</evidence>
<evidence type="ECO:0000256" key="7">
    <source>
        <dbReference type="ARBA" id="ARBA00023043"/>
    </source>
</evidence>
<reference evidence="11 12" key="1">
    <citation type="submission" date="2013-11" db="EMBL/GenBank/DDBJ databases">
        <title>Genome sequencing of Stegodyphus mimosarum.</title>
        <authorList>
            <person name="Bechsgaard J."/>
        </authorList>
    </citation>
    <scope>NUCLEOTIDE SEQUENCE [LARGE SCALE GENOMIC DNA]</scope>
</reference>
<dbReference type="PANTHER" id="PTHR46680">
    <property type="entry name" value="NF-KAPPA-B INHIBITOR ALPHA"/>
    <property type="match status" value="1"/>
</dbReference>
<evidence type="ECO:0000313" key="12">
    <source>
        <dbReference type="Proteomes" id="UP000054359"/>
    </source>
</evidence>
<dbReference type="PRINTS" id="PR01415">
    <property type="entry name" value="ANKYRIN"/>
</dbReference>
<gene>
    <name evidence="11" type="ORF">X975_10614</name>
</gene>
<dbReference type="PROSITE" id="PS50225">
    <property type="entry name" value="SOCS"/>
    <property type="match status" value="1"/>
</dbReference>
<dbReference type="EMBL" id="KK118113">
    <property type="protein sequence ID" value="KFM72269.1"/>
    <property type="molecule type" value="Genomic_DNA"/>
</dbReference>
<evidence type="ECO:0000256" key="1">
    <source>
        <dbReference type="ARBA" id="ARBA00004175"/>
    </source>
</evidence>
<feature type="repeat" description="ANK" evidence="9">
    <location>
        <begin position="212"/>
        <end position="244"/>
    </location>
</feature>
<dbReference type="GO" id="GO:0044218">
    <property type="term" value="C:other organism cell membrane"/>
    <property type="evidence" value="ECO:0007669"/>
    <property type="project" value="UniProtKB-KW"/>
</dbReference>
<evidence type="ECO:0000256" key="3">
    <source>
        <dbReference type="ARBA" id="ARBA00022537"/>
    </source>
</evidence>
<keyword evidence="8" id="KW-0472">Membrane</keyword>
<evidence type="ECO:0000256" key="5">
    <source>
        <dbReference type="ARBA" id="ARBA00022737"/>
    </source>
</evidence>
<keyword evidence="2" id="KW-0268">Exocytosis</keyword>
<dbReference type="SMART" id="SM00248">
    <property type="entry name" value="ANK"/>
    <property type="match status" value="8"/>
</dbReference>
<feature type="repeat" description="ANK" evidence="9">
    <location>
        <begin position="142"/>
        <end position="174"/>
    </location>
</feature>
<dbReference type="CDD" id="cd03716">
    <property type="entry name" value="SOCS_ASB_like"/>
    <property type="match status" value="1"/>
</dbReference>
<keyword evidence="6" id="KW-0638">Presynaptic neurotoxin</keyword>
<keyword evidence="12" id="KW-1185">Reference proteome</keyword>
<evidence type="ECO:0000313" key="11">
    <source>
        <dbReference type="EMBL" id="KFM72269.1"/>
    </source>
</evidence>
<dbReference type="Pfam" id="PF00023">
    <property type="entry name" value="Ank"/>
    <property type="match status" value="1"/>
</dbReference>
<dbReference type="OrthoDB" id="21416at2759"/>
<dbReference type="Gene3D" id="1.25.40.20">
    <property type="entry name" value="Ankyrin repeat-containing domain"/>
    <property type="match status" value="3"/>
</dbReference>
<dbReference type="Pfam" id="PF07525">
    <property type="entry name" value="SOCS_box"/>
    <property type="match status" value="1"/>
</dbReference>
<feature type="repeat" description="ANK" evidence="9">
    <location>
        <begin position="63"/>
        <end position="95"/>
    </location>
</feature>
<keyword evidence="6" id="KW-0800">Toxin</keyword>
<evidence type="ECO:0000256" key="6">
    <source>
        <dbReference type="ARBA" id="ARBA00023028"/>
    </source>
</evidence>
<dbReference type="PROSITE" id="PS50088">
    <property type="entry name" value="ANK_REPEAT"/>
    <property type="match status" value="4"/>
</dbReference>
<keyword evidence="4" id="KW-0528">Neurotoxin</keyword>
<protein>
    <submittedName>
        <fullName evidence="11">Serine/threonine-protein phosphatase 6 regulatory ankyrin repeat subunit B</fullName>
    </submittedName>
</protein>
<organism evidence="11 12">
    <name type="scientific">Stegodyphus mimosarum</name>
    <name type="common">African social velvet spider</name>
    <dbReference type="NCBI Taxonomy" id="407821"/>
    <lineage>
        <taxon>Eukaryota</taxon>
        <taxon>Metazoa</taxon>
        <taxon>Ecdysozoa</taxon>
        <taxon>Arthropoda</taxon>
        <taxon>Chelicerata</taxon>
        <taxon>Arachnida</taxon>
        <taxon>Araneae</taxon>
        <taxon>Araneomorphae</taxon>
        <taxon>Entelegynae</taxon>
        <taxon>Eresoidea</taxon>
        <taxon>Eresidae</taxon>
        <taxon>Stegodyphus</taxon>
    </lineage>
</organism>
<proteinExistence type="predicted"/>
<name>A0A087U4I0_STEMI</name>
<dbReference type="GO" id="GO:0044231">
    <property type="term" value="C:host cell presynaptic membrane"/>
    <property type="evidence" value="ECO:0007669"/>
    <property type="project" value="UniProtKB-KW"/>
</dbReference>
<evidence type="ECO:0000256" key="2">
    <source>
        <dbReference type="ARBA" id="ARBA00022483"/>
    </source>
</evidence>
<dbReference type="Proteomes" id="UP000054359">
    <property type="component" value="Unassembled WGS sequence"/>
</dbReference>
<feature type="non-terminal residue" evidence="11">
    <location>
        <position position="475"/>
    </location>
</feature>
<keyword evidence="3" id="KW-1052">Target cell membrane</keyword>
<accession>A0A087U4I0</accession>
<evidence type="ECO:0000256" key="8">
    <source>
        <dbReference type="ARBA" id="ARBA00023298"/>
    </source>
</evidence>
<dbReference type="InterPro" id="IPR002110">
    <property type="entry name" value="Ankyrin_rpt"/>
</dbReference>
<feature type="repeat" description="ANK" evidence="9">
    <location>
        <begin position="286"/>
        <end position="324"/>
    </location>
</feature>
<comment type="subcellular location">
    <subcellularLocation>
        <location evidence="1">Target cell membrane</location>
    </subcellularLocation>
</comment>
<keyword evidence="8" id="KW-1053">Target membrane</keyword>
<dbReference type="AlphaFoldDB" id="A0A087U4I0"/>
<keyword evidence="5" id="KW-0677">Repeat</keyword>
<sequence length="475" mass="52885">MLKGIMARDYSSNAEKGGEIQLEKLLFEAAAVGDYETVRNLLQSGVSVDADEYNKALFYASKNYMTPLQIAAANGYLNCVQILIEYGADVNAKDRFDVTAMHMAAEKGNHLCLKALLDANADCCLPTKFSKSGCYTAVPHLGGTTPLHLAASNNHIDCVKELIQYGADYNAVDERGRTSLYIAAKAGYEECVLAHLKNAVGRDILSLPSLETFDTPLHFAVSRGMVNCVRELLNLGSDVNHVNYAGLSPLHLAVNSTNEITSSSMEILKMLVLDGYNTDINQGDGSDLTPLHYVCFIGRNTVRFRPEMAKFLISYGADVNIKNTRGFSLLECELIHTDEDFTILKYIVKSMLHPPRLRNLRIVPYPPPASGPRLAYLRPLREQDNALEMAYARAVGAIAEVMEGFHAGNEDGRFGYPPPPPRVDAEIHAQWEANCIRRKQMWYESIASNPRTLQHYCRYTIRHTLGPRSLKYIKR</sequence>
<dbReference type="InterPro" id="IPR051070">
    <property type="entry name" value="NF-kappa-B_inhibitor"/>
</dbReference>
<keyword evidence="7 9" id="KW-0040">ANK repeat</keyword>
<dbReference type="PANTHER" id="PTHR46680:SF3">
    <property type="entry name" value="NF-KAPPA-B INHIBITOR CACTUS"/>
    <property type="match status" value="1"/>
</dbReference>
<dbReference type="InterPro" id="IPR036770">
    <property type="entry name" value="Ankyrin_rpt-contain_sf"/>
</dbReference>
<evidence type="ECO:0000256" key="9">
    <source>
        <dbReference type="PROSITE-ProRule" id="PRU00023"/>
    </source>
</evidence>
<dbReference type="GO" id="GO:0006887">
    <property type="term" value="P:exocytosis"/>
    <property type="evidence" value="ECO:0007669"/>
    <property type="project" value="UniProtKB-KW"/>
</dbReference>
<dbReference type="InterPro" id="IPR001496">
    <property type="entry name" value="SOCS_box"/>
</dbReference>
<dbReference type="Pfam" id="PF12796">
    <property type="entry name" value="Ank_2"/>
    <property type="match status" value="3"/>
</dbReference>
<dbReference type="STRING" id="407821.A0A087U4I0"/>
<dbReference type="OMA" id="QHYCRCV"/>
<dbReference type="GO" id="GO:0051059">
    <property type="term" value="F:NF-kappaB binding"/>
    <property type="evidence" value="ECO:0007669"/>
    <property type="project" value="TreeGrafter"/>
</dbReference>
<dbReference type="GO" id="GO:0071356">
    <property type="term" value="P:cellular response to tumor necrosis factor"/>
    <property type="evidence" value="ECO:0007669"/>
    <property type="project" value="TreeGrafter"/>
</dbReference>
<dbReference type="PROSITE" id="PS50297">
    <property type="entry name" value="ANK_REP_REGION"/>
    <property type="match status" value="4"/>
</dbReference>
<evidence type="ECO:0000256" key="4">
    <source>
        <dbReference type="ARBA" id="ARBA00022699"/>
    </source>
</evidence>
<feature type="domain" description="SOCS box" evidence="10">
    <location>
        <begin position="448"/>
        <end position="475"/>
    </location>
</feature>
<dbReference type="GO" id="GO:0005829">
    <property type="term" value="C:cytosol"/>
    <property type="evidence" value="ECO:0007669"/>
    <property type="project" value="TreeGrafter"/>
</dbReference>
<dbReference type="SUPFAM" id="SSF48403">
    <property type="entry name" value="Ankyrin repeat"/>
    <property type="match status" value="1"/>
</dbReference>